<evidence type="ECO:0000313" key="1">
    <source>
        <dbReference type="EMBL" id="SFR43516.1"/>
    </source>
</evidence>
<organism evidence="1 2">
    <name type="scientific">Halogeometricum rufum</name>
    <dbReference type="NCBI Taxonomy" id="553469"/>
    <lineage>
        <taxon>Archaea</taxon>
        <taxon>Methanobacteriati</taxon>
        <taxon>Methanobacteriota</taxon>
        <taxon>Stenosarchaea group</taxon>
        <taxon>Halobacteria</taxon>
        <taxon>Halobacteriales</taxon>
        <taxon>Haloferacaceae</taxon>
        <taxon>Halogeometricum</taxon>
    </lineage>
</organism>
<dbReference type="EMBL" id="FOYT01000001">
    <property type="protein sequence ID" value="SFR43516.1"/>
    <property type="molecule type" value="Genomic_DNA"/>
</dbReference>
<protein>
    <recommendedName>
        <fullName evidence="3">Halobacterial output domain-containing protein</fullName>
    </recommendedName>
</protein>
<keyword evidence="2" id="KW-1185">Reference proteome</keyword>
<proteinExistence type="predicted"/>
<name>A0A1I6GN13_9EURY</name>
<dbReference type="Proteomes" id="UP000198531">
    <property type="component" value="Unassembled WGS sequence"/>
</dbReference>
<dbReference type="RefSeq" id="WP_281246518.1">
    <property type="nucleotide sequence ID" value="NZ_FOYT01000001.1"/>
</dbReference>
<gene>
    <name evidence="1" type="ORF">SAMN04487947_1404</name>
</gene>
<evidence type="ECO:0008006" key="3">
    <source>
        <dbReference type="Google" id="ProtNLM"/>
    </source>
</evidence>
<accession>A0A1I6GN13</accession>
<dbReference type="STRING" id="553469.SAMN04487947_1404"/>
<dbReference type="AlphaFoldDB" id="A0A1I6GN13"/>
<sequence>MPGDDHTADEDAPLTIEFCARDGRIVVHRDTALGTVTRTVER</sequence>
<reference evidence="2" key="1">
    <citation type="submission" date="2016-10" db="EMBL/GenBank/DDBJ databases">
        <authorList>
            <person name="Varghese N."/>
            <person name="Submissions S."/>
        </authorList>
    </citation>
    <scope>NUCLEOTIDE SEQUENCE [LARGE SCALE GENOMIC DNA]</scope>
    <source>
        <strain evidence="2">CGMCC 1.7736</strain>
    </source>
</reference>
<evidence type="ECO:0000313" key="2">
    <source>
        <dbReference type="Proteomes" id="UP000198531"/>
    </source>
</evidence>